<proteinExistence type="predicted"/>
<keyword evidence="2" id="KW-1185">Reference proteome</keyword>
<evidence type="ECO:0000313" key="2">
    <source>
        <dbReference type="Proteomes" id="UP000708208"/>
    </source>
</evidence>
<organism evidence="1 2">
    <name type="scientific">Allacma fusca</name>
    <dbReference type="NCBI Taxonomy" id="39272"/>
    <lineage>
        <taxon>Eukaryota</taxon>
        <taxon>Metazoa</taxon>
        <taxon>Ecdysozoa</taxon>
        <taxon>Arthropoda</taxon>
        <taxon>Hexapoda</taxon>
        <taxon>Collembola</taxon>
        <taxon>Symphypleona</taxon>
        <taxon>Sminthuridae</taxon>
        <taxon>Allacma</taxon>
    </lineage>
</organism>
<dbReference type="Proteomes" id="UP000708208">
    <property type="component" value="Unassembled WGS sequence"/>
</dbReference>
<protein>
    <submittedName>
        <fullName evidence="1">Uncharacterized protein</fullName>
    </submittedName>
</protein>
<accession>A0A8J2JHF2</accession>
<gene>
    <name evidence="1" type="ORF">AFUS01_LOCUS3752</name>
</gene>
<evidence type="ECO:0000313" key="1">
    <source>
        <dbReference type="EMBL" id="CAG7693320.1"/>
    </source>
</evidence>
<dbReference type="EMBL" id="CAJVCH010022687">
    <property type="protein sequence ID" value="CAG7693320.1"/>
    <property type="molecule type" value="Genomic_DNA"/>
</dbReference>
<dbReference type="AlphaFoldDB" id="A0A8J2JHF2"/>
<comment type="caution">
    <text evidence="1">The sequence shown here is derived from an EMBL/GenBank/DDBJ whole genome shotgun (WGS) entry which is preliminary data.</text>
</comment>
<name>A0A8J2JHF2_9HEXA</name>
<sequence length="177" mass="19384">MGVGYGEILGRGTIMDCSGSSSLDLGQFWVLDCLGRFAPNFWTNVVPLAEAKVSGNSCTLRNLARAIEGNGEMVWPMGCGGVFRFGLAYGYQFTEADIGKFVSFKFVKISLGPPRTVEAIRCHREDPSYQHKLSLRMGASAASARVPIPMDESPADSELDEKIERAFQQMMDVSQDD</sequence>
<reference evidence="1" key="1">
    <citation type="submission" date="2021-06" db="EMBL/GenBank/DDBJ databases">
        <authorList>
            <person name="Hodson N. C."/>
            <person name="Mongue J. A."/>
            <person name="Jaron S. K."/>
        </authorList>
    </citation>
    <scope>NUCLEOTIDE SEQUENCE</scope>
</reference>